<dbReference type="OMA" id="FHATEHY"/>
<dbReference type="AlphaFoldDB" id="A0A0B2V638"/>
<evidence type="ECO:0000259" key="9">
    <source>
        <dbReference type="Pfam" id="PF07885"/>
    </source>
</evidence>
<dbReference type="EMBL" id="JPKZ01002006">
    <property type="protein sequence ID" value="KHN78886.1"/>
    <property type="molecule type" value="Genomic_DNA"/>
</dbReference>
<dbReference type="InterPro" id="IPR003280">
    <property type="entry name" value="2pore_dom_K_chnl"/>
</dbReference>
<dbReference type="InterPro" id="IPR013099">
    <property type="entry name" value="K_chnl_dom"/>
</dbReference>
<evidence type="ECO:0000256" key="1">
    <source>
        <dbReference type="ARBA" id="ARBA00004141"/>
    </source>
</evidence>
<dbReference type="GO" id="GO:0030322">
    <property type="term" value="P:stabilization of membrane potential"/>
    <property type="evidence" value="ECO:0007669"/>
    <property type="project" value="TreeGrafter"/>
</dbReference>
<feature type="transmembrane region" description="Helical" evidence="8">
    <location>
        <begin position="159"/>
        <end position="181"/>
    </location>
</feature>
<evidence type="ECO:0000256" key="5">
    <source>
        <dbReference type="ARBA" id="ARBA00023065"/>
    </source>
</evidence>
<gene>
    <name evidence="10" type="primary">twk-7</name>
    <name evidence="10" type="ORF">Tcan_09308</name>
</gene>
<evidence type="ECO:0000256" key="4">
    <source>
        <dbReference type="ARBA" id="ARBA00022989"/>
    </source>
</evidence>
<keyword evidence="3 8" id="KW-0812">Transmembrane</keyword>
<evidence type="ECO:0000256" key="3">
    <source>
        <dbReference type="ARBA" id="ARBA00022692"/>
    </source>
</evidence>
<evidence type="ECO:0000256" key="8">
    <source>
        <dbReference type="SAM" id="Phobius"/>
    </source>
</evidence>
<protein>
    <submittedName>
        <fullName evidence="10">TWiK family of potassium channels protein 7</fullName>
    </submittedName>
</protein>
<comment type="subcellular location">
    <subcellularLocation>
        <location evidence="1">Membrane</location>
        <topology evidence="1">Multi-pass membrane protein</topology>
    </subcellularLocation>
</comment>
<dbReference type="SUPFAM" id="SSF81324">
    <property type="entry name" value="Voltage-gated potassium channels"/>
    <property type="match status" value="2"/>
</dbReference>
<feature type="transmembrane region" description="Helical" evidence="8">
    <location>
        <begin position="126"/>
        <end position="147"/>
    </location>
</feature>
<feature type="transmembrane region" description="Helical" evidence="8">
    <location>
        <begin position="35"/>
        <end position="59"/>
    </location>
</feature>
<dbReference type="STRING" id="6265.A0A0B2V638"/>
<evidence type="ECO:0000256" key="2">
    <source>
        <dbReference type="ARBA" id="ARBA00022448"/>
    </source>
</evidence>
<keyword evidence="4 8" id="KW-1133">Transmembrane helix</keyword>
<keyword evidence="11" id="KW-1185">Reference proteome</keyword>
<comment type="caution">
    <text evidence="10">The sequence shown here is derived from an EMBL/GenBank/DDBJ whole genome shotgun (WGS) entry which is preliminary data.</text>
</comment>
<feature type="transmembrane region" description="Helical" evidence="8">
    <location>
        <begin position="202"/>
        <end position="226"/>
    </location>
</feature>
<evidence type="ECO:0000313" key="11">
    <source>
        <dbReference type="Proteomes" id="UP000031036"/>
    </source>
</evidence>
<dbReference type="GO" id="GO:0005886">
    <property type="term" value="C:plasma membrane"/>
    <property type="evidence" value="ECO:0007669"/>
    <property type="project" value="TreeGrafter"/>
</dbReference>
<evidence type="ECO:0000313" key="10">
    <source>
        <dbReference type="EMBL" id="KHN78886.1"/>
    </source>
</evidence>
<feature type="domain" description="Potassium channel" evidence="9">
    <location>
        <begin position="105"/>
        <end position="180"/>
    </location>
</feature>
<dbReference type="PANTHER" id="PTHR11003:SF156">
    <property type="entry name" value="POTASSIUM CHANNEL DOMAIN-CONTAINING PROTEIN"/>
    <property type="match status" value="1"/>
</dbReference>
<proteinExistence type="predicted"/>
<keyword evidence="2" id="KW-0813">Transport</keyword>
<keyword evidence="7 10" id="KW-0407">Ion channel</keyword>
<reference evidence="10 11" key="1">
    <citation type="submission" date="2014-11" db="EMBL/GenBank/DDBJ databases">
        <title>Genetic blueprint of the zoonotic pathogen Toxocara canis.</title>
        <authorList>
            <person name="Zhu X.-Q."/>
            <person name="Korhonen P.K."/>
            <person name="Cai H."/>
            <person name="Young N.D."/>
            <person name="Nejsum P."/>
            <person name="von Samson-Himmelstjerna G."/>
            <person name="Boag P.R."/>
            <person name="Tan P."/>
            <person name="Li Q."/>
            <person name="Min J."/>
            <person name="Yang Y."/>
            <person name="Wang X."/>
            <person name="Fang X."/>
            <person name="Hall R.S."/>
            <person name="Hofmann A."/>
            <person name="Sternberg P.W."/>
            <person name="Jex A.R."/>
            <person name="Gasser R.B."/>
        </authorList>
    </citation>
    <scope>NUCLEOTIDE SEQUENCE [LARGE SCALE GENOMIC DNA]</scope>
    <source>
        <strain evidence="10">PN_DK_2014</strain>
    </source>
</reference>
<dbReference type="Pfam" id="PF07885">
    <property type="entry name" value="Ion_trans_2"/>
    <property type="match status" value="1"/>
</dbReference>
<keyword evidence="5" id="KW-0406">Ion transport</keyword>
<dbReference type="GO" id="GO:0015271">
    <property type="term" value="F:outward rectifier potassium channel activity"/>
    <property type="evidence" value="ECO:0007669"/>
    <property type="project" value="TreeGrafter"/>
</dbReference>
<evidence type="ECO:0000256" key="6">
    <source>
        <dbReference type="ARBA" id="ARBA00023136"/>
    </source>
</evidence>
<accession>A0A0B2V638</accession>
<organism evidence="10 11">
    <name type="scientific">Toxocara canis</name>
    <name type="common">Canine roundworm</name>
    <dbReference type="NCBI Taxonomy" id="6265"/>
    <lineage>
        <taxon>Eukaryota</taxon>
        <taxon>Metazoa</taxon>
        <taxon>Ecdysozoa</taxon>
        <taxon>Nematoda</taxon>
        <taxon>Chromadorea</taxon>
        <taxon>Rhabditida</taxon>
        <taxon>Spirurina</taxon>
        <taxon>Ascaridomorpha</taxon>
        <taxon>Ascaridoidea</taxon>
        <taxon>Toxocaridae</taxon>
        <taxon>Toxocara</taxon>
    </lineage>
</organism>
<dbReference type="PANTHER" id="PTHR11003">
    <property type="entry name" value="POTASSIUM CHANNEL, SUBFAMILY K"/>
    <property type="match status" value="1"/>
</dbReference>
<name>A0A0B2V638_TOXCA</name>
<dbReference type="Proteomes" id="UP000031036">
    <property type="component" value="Unassembled WGS sequence"/>
</dbReference>
<sequence length="241" mass="27024">MLSRRSSMLRALSARLTLLSLPRMSDKWSHRLRLVLPHLVLLVTMLVYGLAGALVFISIERPYEIDNRNFHLSNIRDLQRSLLQLEADFDNATLESLIDDLIFTSFVAFDAGIRLSDFDENVTLKWNLPSAIFFTTTVLTSIGYGHLVPISPLGRFFCIGYAFLGIPLTLITIADVAKFFLDVATCAYRSPLNDEVSGGTGLCIFALLLLYMTVAAFIFSCFESAWSFLDSFYFCVITVVS</sequence>
<dbReference type="GO" id="GO:0022841">
    <property type="term" value="F:potassium ion leak channel activity"/>
    <property type="evidence" value="ECO:0007669"/>
    <property type="project" value="TreeGrafter"/>
</dbReference>
<dbReference type="OrthoDB" id="297496at2759"/>
<dbReference type="Gene3D" id="1.10.287.70">
    <property type="match status" value="1"/>
</dbReference>
<keyword evidence="6 8" id="KW-0472">Membrane</keyword>
<evidence type="ECO:0000256" key="7">
    <source>
        <dbReference type="ARBA" id="ARBA00023303"/>
    </source>
</evidence>